<name>A0A1I6TXS8_9ACTN</name>
<dbReference type="EMBL" id="FPAB01000005">
    <property type="protein sequence ID" value="SFS93970.1"/>
    <property type="molecule type" value="Genomic_DNA"/>
</dbReference>
<gene>
    <name evidence="2" type="ORF">SAMN05444716_10572</name>
</gene>
<dbReference type="Proteomes" id="UP000198873">
    <property type="component" value="Unassembled WGS sequence"/>
</dbReference>
<feature type="transmembrane region" description="Helical" evidence="1">
    <location>
        <begin position="28"/>
        <end position="50"/>
    </location>
</feature>
<proteinExistence type="predicted"/>
<evidence type="ECO:0000313" key="2">
    <source>
        <dbReference type="EMBL" id="SFS93970.1"/>
    </source>
</evidence>
<sequence length="68" mass="7424">MSRMLLNWRKTVVTHLTTRRHTDRGAGFVEYAGLLLLIAAIVGVVFSLGLDTQISNAIQRAVTSVLGN</sequence>
<keyword evidence="1" id="KW-0472">Membrane</keyword>
<organism evidence="2 3">
    <name type="scientific">Streptomyces harbinensis</name>
    <dbReference type="NCBI Taxonomy" id="1176198"/>
    <lineage>
        <taxon>Bacteria</taxon>
        <taxon>Bacillati</taxon>
        <taxon>Actinomycetota</taxon>
        <taxon>Actinomycetes</taxon>
        <taxon>Kitasatosporales</taxon>
        <taxon>Streptomycetaceae</taxon>
        <taxon>Streptomyces</taxon>
    </lineage>
</organism>
<evidence type="ECO:0000256" key="1">
    <source>
        <dbReference type="SAM" id="Phobius"/>
    </source>
</evidence>
<keyword evidence="3" id="KW-1185">Reference proteome</keyword>
<reference evidence="3" key="1">
    <citation type="submission" date="2016-10" db="EMBL/GenBank/DDBJ databases">
        <authorList>
            <person name="Varghese N."/>
            <person name="Submissions S."/>
        </authorList>
    </citation>
    <scope>NUCLEOTIDE SEQUENCE [LARGE SCALE GENOMIC DNA]</scope>
    <source>
        <strain evidence="3">CGMCC 4.7047</strain>
    </source>
</reference>
<dbReference type="RefSeq" id="WP_380979166.1">
    <property type="nucleotide sequence ID" value="NZ_CP054938.1"/>
</dbReference>
<accession>A0A1I6TXS8</accession>
<dbReference type="AlphaFoldDB" id="A0A1I6TXS8"/>
<evidence type="ECO:0000313" key="3">
    <source>
        <dbReference type="Proteomes" id="UP000198873"/>
    </source>
</evidence>
<keyword evidence="1" id="KW-1133">Transmembrane helix</keyword>
<dbReference type="STRING" id="1176198.SAMN05444716_10572"/>
<keyword evidence="1" id="KW-0812">Transmembrane</keyword>
<protein>
    <submittedName>
        <fullName evidence="2">Uncharacterized protein</fullName>
    </submittedName>
</protein>